<protein>
    <submittedName>
        <fullName evidence="4">Unannotated protein</fullName>
    </submittedName>
</protein>
<dbReference type="Gene3D" id="3.40.630.30">
    <property type="match status" value="1"/>
</dbReference>
<evidence type="ECO:0000259" key="3">
    <source>
        <dbReference type="PROSITE" id="PS51186"/>
    </source>
</evidence>
<organism evidence="4">
    <name type="scientific">freshwater metagenome</name>
    <dbReference type="NCBI Taxonomy" id="449393"/>
    <lineage>
        <taxon>unclassified sequences</taxon>
        <taxon>metagenomes</taxon>
        <taxon>ecological metagenomes</taxon>
    </lineage>
</organism>
<dbReference type="CDD" id="cd04301">
    <property type="entry name" value="NAT_SF"/>
    <property type="match status" value="1"/>
</dbReference>
<reference evidence="4" key="1">
    <citation type="submission" date="2020-05" db="EMBL/GenBank/DDBJ databases">
        <authorList>
            <person name="Chiriac C."/>
            <person name="Salcher M."/>
            <person name="Ghai R."/>
            <person name="Kavagutti S V."/>
        </authorList>
    </citation>
    <scope>NUCLEOTIDE SEQUENCE</scope>
</reference>
<evidence type="ECO:0000256" key="2">
    <source>
        <dbReference type="ARBA" id="ARBA00023315"/>
    </source>
</evidence>
<name>A0A6J6XEB3_9ZZZZ</name>
<evidence type="ECO:0000256" key="1">
    <source>
        <dbReference type="ARBA" id="ARBA00022679"/>
    </source>
</evidence>
<dbReference type="PANTHER" id="PTHR43877:SF8">
    <property type="entry name" value="N-ACETYLGLUTAMATE SYNTHASE-RELATED"/>
    <property type="match status" value="1"/>
</dbReference>
<dbReference type="InterPro" id="IPR000182">
    <property type="entry name" value="GNAT_dom"/>
</dbReference>
<accession>A0A6J6XEB3</accession>
<keyword evidence="1" id="KW-0808">Transferase</keyword>
<dbReference type="PANTHER" id="PTHR43877">
    <property type="entry name" value="AMINOALKYLPHOSPHONATE N-ACETYLTRANSFERASE-RELATED-RELATED"/>
    <property type="match status" value="1"/>
</dbReference>
<dbReference type="SUPFAM" id="SSF55729">
    <property type="entry name" value="Acyl-CoA N-acyltransferases (Nat)"/>
    <property type="match status" value="1"/>
</dbReference>
<dbReference type="InterPro" id="IPR016181">
    <property type="entry name" value="Acyl_CoA_acyltransferase"/>
</dbReference>
<evidence type="ECO:0000313" key="4">
    <source>
        <dbReference type="EMBL" id="CAB4795750.1"/>
    </source>
</evidence>
<sequence>MNSFKVASLAEHPHHWQTAAEWSFEAWKHDFPSDTVQTYLDQYALASTKSEELLEVFAAIDSQDDLLGVATLVDDDELPDAPEPGPWLAAVFVTPDARKFGVGSALVEHVVNRARELGYPKIYLYTEHQELWYASKGWSKIRDIIFLGLHHTVMQLELVN</sequence>
<dbReference type="EMBL" id="CAFAAP010000021">
    <property type="protein sequence ID" value="CAB4795750.1"/>
    <property type="molecule type" value="Genomic_DNA"/>
</dbReference>
<gene>
    <name evidence="4" type="ORF">UFOPK3026_00243</name>
</gene>
<keyword evidence="2" id="KW-0012">Acyltransferase</keyword>
<dbReference type="InterPro" id="IPR050832">
    <property type="entry name" value="Bact_Acetyltransf"/>
</dbReference>
<dbReference type="Pfam" id="PF00583">
    <property type="entry name" value="Acetyltransf_1"/>
    <property type="match status" value="1"/>
</dbReference>
<feature type="domain" description="N-acetyltransferase" evidence="3">
    <location>
        <begin position="4"/>
        <end position="159"/>
    </location>
</feature>
<dbReference type="GO" id="GO:0016747">
    <property type="term" value="F:acyltransferase activity, transferring groups other than amino-acyl groups"/>
    <property type="evidence" value="ECO:0007669"/>
    <property type="project" value="InterPro"/>
</dbReference>
<dbReference type="AlphaFoldDB" id="A0A6J6XEB3"/>
<proteinExistence type="predicted"/>
<dbReference type="PROSITE" id="PS51186">
    <property type="entry name" value="GNAT"/>
    <property type="match status" value="1"/>
</dbReference>